<keyword evidence="3" id="KW-1185">Reference proteome</keyword>
<reference evidence="2 3" key="1">
    <citation type="journal article" date="2014" name="BMC Genomics">
        <title>Genome based analysis of type-I polyketide synthase and nonribosomal peptide synthetase gene clusters in seven strains of five representative Nocardia species.</title>
        <authorList>
            <person name="Komaki H."/>
            <person name="Ichikawa N."/>
            <person name="Hosoyama A."/>
            <person name="Takahashi-Nakaguchi A."/>
            <person name="Matsuzawa T."/>
            <person name="Suzuki K."/>
            <person name="Fujita N."/>
            <person name="Gonoi T."/>
        </authorList>
    </citation>
    <scope>NUCLEOTIDE SEQUENCE [LARGE SCALE GENOMIC DNA]</scope>
    <source>
        <strain evidence="2 3">NBRC 15531</strain>
    </source>
</reference>
<gene>
    <name evidence="2" type="ORF">NCAST_05_02850</name>
</gene>
<accession>U5E6A3</accession>
<sequence length="475" mass="52976">MFTDFGVPPTAEAVRAMVAQRLGDLDHNGGVAETLTLEWRDAPLHVQVIDMPLNALYYNPGTHRIRAQRSLDRVRDAALSADPWSQESQDYLKHLLTRRPADPKQRDNDFDKLAKHLEEFGQIEPGLITRDGVLVNGNTRCAALREGGTATSMRVGVLPASCTWDDINAVEVSLQLRHDERREYSYINHLLALEEQRDQLQRPISVIAREFHTTTQVCERDFWILAELRNCITRSRTTGQEAMRLVDFEQSKTKLEELYRVYREELKKNKERAEVLKESRIAAIVLEYAKTDVRFVGTDFQERYLDKGLIDEYGRTESVAETALAIPGLGRSVKSVGDQVAVARSITDKLLQAKAVESAGDAVGELAKTAASKLISSYRSAFDDAITVAGRDAMLRKKRLAAPDRVVAACKDLEQAVNDVVLARGNSSLDEDAFDDALIQVHAVLEQLAIEAQRSVKIPGSGLDWLATAVENGPR</sequence>
<comment type="caution">
    <text evidence="2">The sequence shown here is derived from an EMBL/GenBank/DDBJ whole genome shotgun (WGS) entry which is preliminary data.</text>
</comment>
<evidence type="ECO:0000313" key="2">
    <source>
        <dbReference type="EMBL" id="GAD81848.1"/>
    </source>
</evidence>
<dbReference type="EMBL" id="BAFO02000005">
    <property type="protein sequence ID" value="GAD81848.1"/>
    <property type="molecule type" value="Genomic_DNA"/>
</dbReference>
<keyword evidence="1" id="KW-0175">Coiled coil</keyword>
<name>U5E6A3_NOCAS</name>
<proteinExistence type="predicted"/>
<dbReference type="eggNOG" id="ENOG502ZBMR">
    <property type="taxonomic scope" value="Bacteria"/>
</dbReference>
<organism evidence="2 3">
    <name type="scientific">Nocardia asteroides NBRC 15531</name>
    <dbReference type="NCBI Taxonomy" id="1110697"/>
    <lineage>
        <taxon>Bacteria</taxon>
        <taxon>Bacillati</taxon>
        <taxon>Actinomycetota</taxon>
        <taxon>Actinomycetes</taxon>
        <taxon>Mycobacteriales</taxon>
        <taxon>Nocardiaceae</taxon>
        <taxon>Nocardia</taxon>
    </lineage>
</organism>
<evidence type="ECO:0000256" key="1">
    <source>
        <dbReference type="SAM" id="Coils"/>
    </source>
</evidence>
<dbReference type="OrthoDB" id="3176965at2"/>
<dbReference type="Proteomes" id="UP000017048">
    <property type="component" value="Unassembled WGS sequence"/>
</dbReference>
<dbReference type="STRING" id="1824.SAMN05444423_10713"/>
<evidence type="ECO:0000313" key="3">
    <source>
        <dbReference type="Proteomes" id="UP000017048"/>
    </source>
</evidence>
<dbReference type="RefSeq" id="WP_022565563.1">
    <property type="nucleotide sequence ID" value="NZ_BAFO02000005.1"/>
</dbReference>
<protein>
    <submittedName>
        <fullName evidence="2">Uncharacterized protein</fullName>
    </submittedName>
</protein>
<feature type="coiled-coil region" evidence="1">
    <location>
        <begin position="245"/>
        <end position="279"/>
    </location>
</feature>
<dbReference type="GeneID" id="91518882"/>
<dbReference type="AlphaFoldDB" id="U5E6A3"/>